<dbReference type="EMBL" id="KZ269978">
    <property type="protein sequence ID" value="OZC12287.1"/>
    <property type="molecule type" value="Genomic_DNA"/>
</dbReference>
<dbReference type="PANTHER" id="PTHR24388">
    <property type="entry name" value="ZINC FINGER PROTEIN"/>
    <property type="match status" value="1"/>
</dbReference>
<dbReference type="Gene3D" id="2.40.50.90">
    <property type="match status" value="1"/>
</dbReference>
<dbReference type="SMART" id="SM00360">
    <property type="entry name" value="RRM"/>
    <property type="match status" value="1"/>
</dbReference>
<evidence type="ECO:0000256" key="2">
    <source>
        <dbReference type="ARBA" id="ARBA00022723"/>
    </source>
</evidence>
<dbReference type="Pfam" id="PF00567">
    <property type="entry name" value="TUDOR"/>
    <property type="match status" value="1"/>
</dbReference>
<gene>
    <name evidence="11" type="ORF">X798_00809</name>
</gene>
<keyword evidence="8" id="KW-0694">RNA-binding</keyword>
<dbReference type="InterPro" id="IPR000504">
    <property type="entry name" value="RRM_dom"/>
</dbReference>
<feature type="domain" description="C2H2-type" evidence="10">
    <location>
        <begin position="231"/>
        <end position="260"/>
    </location>
</feature>
<evidence type="ECO:0000259" key="10">
    <source>
        <dbReference type="PROSITE" id="PS50157"/>
    </source>
</evidence>
<dbReference type="SUPFAM" id="SSF54928">
    <property type="entry name" value="RNA-binding domain, RBD"/>
    <property type="match status" value="1"/>
</dbReference>
<evidence type="ECO:0000313" key="11">
    <source>
        <dbReference type="EMBL" id="OZC12287.1"/>
    </source>
</evidence>
<keyword evidence="3" id="KW-0677">Repeat</keyword>
<evidence type="ECO:0000256" key="1">
    <source>
        <dbReference type="ARBA" id="ARBA00004123"/>
    </source>
</evidence>
<dbReference type="Proteomes" id="UP000242913">
    <property type="component" value="Unassembled WGS sequence"/>
</dbReference>
<dbReference type="Pfam" id="PF00076">
    <property type="entry name" value="RRM_1"/>
    <property type="match status" value="1"/>
</dbReference>
<dbReference type="GO" id="GO:0000978">
    <property type="term" value="F:RNA polymerase II cis-regulatory region sequence-specific DNA binding"/>
    <property type="evidence" value="ECO:0007669"/>
    <property type="project" value="TreeGrafter"/>
</dbReference>
<dbReference type="GO" id="GO:0005634">
    <property type="term" value="C:nucleus"/>
    <property type="evidence" value="ECO:0007669"/>
    <property type="project" value="UniProtKB-SubCell"/>
</dbReference>
<proteinExistence type="predicted"/>
<dbReference type="InterPro" id="IPR036236">
    <property type="entry name" value="Znf_C2H2_sf"/>
</dbReference>
<dbReference type="AlphaFoldDB" id="A0A238C4A3"/>
<dbReference type="Gene3D" id="3.30.70.330">
    <property type="match status" value="1"/>
</dbReference>
<keyword evidence="2" id="KW-0479">Metal-binding</keyword>
<evidence type="ECO:0000256" key="5">
    <source>
        <dbReference type="ARBA" id="ARBA00022833"/>
    </source>
</evidence>
<dbReference type="InterPro" id="IPR013087">
    <property type="entry name" value="Znf_C2H2_type"/>
</dbReference>
<dbReference type="PROSITE" id="PS50157">
    <property type="entry name" value="ZINC_FINGER_C2H2_2"/>
    <property type="match status" value="3"/>
</dbReference>
<reference evidence="11 12" key="1">
    <citation type="submission" date="2015-12" db="EMBL/GenBank/DDBJ databases">
        <title>Draft genome of the nematode, Onchocerca flexuosa.</title>
        <authorList>
            <person name="Mitreva M."/>
        </authorList>
    </citation>
    <scope>NUCLEOTIDE SEQUENCE [LARGE SCALE GENOMIC DNA]</scope>
    <source>
        <strain evidence="11">Red Deer</strain>
    </source>
</reference>
<evidence type="ECO:0000313" key="12">
    <source>
        <dbReference type="Proteomes" id="UP000242913"/>
    </source>
</evidence>
<dbReference type="InterPro" id="IPR035979">
    <property type="entry name" value="RBD_domain_sf"/>
</dbReference>
<dbReference type="CDD" id="cd00590">
    <property type="entry name" value="RRM_SF"/>
    <property type="match status" value="1"/>
</dbReference>
<evidence type="ECO:0000256" key="4">
    <source>
        <dbReference type="ARBA" id="ARBA00022771"/>
    </source>
</evidence>
<protein>
    <submittedName>
        <fullName evidence="11">Zinc finger, C2H2 type</fullName>
    </submittedName>
</protein>
<keyword evidence="6" id="KW-0539">Nucleus</keyword>
<dbReference type="PROSITE" id="PS00028">
    <property type="entry name" value="ZINC_FINGER_C2H2_1"/>
    <property type="match status" value="7"/>
</dbReference>
<feature type="domain" description="C2H2-type" evidence="10">
    <location>
        <begin position="416"/>
        <end position="438"/>
    </location>
</feature>
<evidence type="ECO:0000256" key="8">
    <source>
        <dbReference type="PROSITE-ProRule" id="PRU00176"/>
    </source>
</evidence>
<evidence type="ECO:0000256" key="7">
    <source>
        <dbReference type="PROSITE-ProRule" id="PRU00042"/>
    </source>
</evidence>
<dbReference type="Gene3D" id="2.30.30.140">
    <property type="match status" value="1"/>
</dbReference>
<dbReference type="OrthoDB" id="10039931at2759"/>
<name>A0A238C4A3_9BILA</name>
<dbReference type="PROSITE" id="PS50102">
    <property type="entry name" value="RRM"/>
    <property type="match status" value="1"/>
</dbReference>
<dbReference type="SUPFAM" id="SSF63748">
    <property type="entry name" value="Tudor/PWWP/MBT"/>
    <property type="match status" value="1"/>
</dbReference>
<dbReference type="SUPFAM" id="SSF57667">
    <property type="entry name" value="beta-beta-alpha zinc fingers"/>
    <property type="match status" value="3"/>
</dbReference>
<dbReference type="InterPro" id="IPR002999">
    <property type="entry name" value="Tudor"/>
</dbReference>
<dbReference type="GO" id="GO:0000981">
    <property type="term" value="F:DNA-binding transcription factor activity, RNA polymerase II-specific"/>
    <property type="evidence" value="ECO:0007669"/>
    <property type="project" value="TreeGrafter"/>
</dbReference>
<dbReference type="Gene3D" id="3.30.160.60">
    <property type="entry name" value="Classic Zinc Finger"/>
    <property type="match status" value="3"/>
</dbReference>
<dbReference type="GO" id="GO:0003723">
    <property type="term" value="F:RNA binding"/>
    <property type="evidence" value="ECO:0007669"/>
    <property type="project" value="UniProtKB-UniRule"/>
</dbReference>
<keyword evidence="12" id="KW-1185">Reference proteome</keyword>
<accession>A0A238C4A3</accession>
<feature type="domain" description="C2H2-type" evidence="10">
    <location>
        <begin position="308"/>
        <end position="335"/>
    </location>
</feature>
<evidence type="ECO:0000256" key="3">
    <source>
        <dbReference type="ARBA" id="ARBA00022737"/>
    </source>
</evidence>
<evidence type="ECO:0000259" key="9">
    <source>
        <dbReference type="PROSITE" id="PS50102"/>
    </source>
</evidence>
<dbReference type="Pfam" id="PF00096">
    <property type="entry name" value="zf-C2H2"/>
    <property type="match status" value="2"/>
</dbReference>
<dbReference type="PANTHER" id="PTHR24388:SF54">
    <property type="entry name" value="PROTEIN ESCARGOT"/>
    <property type="match status" value="1"/>
</dbReference>
<evidence type="ECO:0000256" key="6">
    <source>
        <dbReference type="ARBA" id="ARBA00023242"/>
    </source>
</evidence>
<dbReference type="GO" id="GO:0005737">
    <property type="term" value="C:cytoplasm"/>
    <property type="evidence" value="ECO:0007669"/>
    <property type="project" value="UniProtKB-ARBA"/>
</dbReference>
<keyword evidence="4 7" id="KW-0863">Zinc-finger</keyword>
<organism evidence="11 12">
    <name type="scientific">Onchocerca flexuosa</name>
    <dbReference type="NCBI Taxonomy" id="387005"/>
    <lineage>
        <taxon>Eukaryota</taxon>
        <taxon>Metazoa</taxon>
        <taxon>Ecdysozoa</taxon>
        <taxon>Nematoda</taxon>
        <taxon>Chromadorea</taxon>
        <taxon>Rhabditida</taxon>
        <taxon>Spirurina</taxon>
        <taxon>Spiruromorpha</taxon>
        <taxon>Filarioidea</taxon>
        <taxon>Onchocercidae</taxon>
        <taxon>Onchocerca</taxon>
    </lineage>
</organism>
<dbReference type="SMART" id="SM00355">
    <property type="entry name" value="ZnF_C2H2"/>
    <property type="match status" value="8"/>
</dbReference>
<dbReference type="InterPro" id="IPR012677">
    <property type="entry name" value="Nucleotide-bd_a/b_plait_sf"/>
</dbReference>
<dbReference type="InterPro" id="IPR050527">
    <property type="entry name" value="Snail/Krueppel_Znf"/>
</dbReference>
<keyword evidence="5" id="KW-0862">Zinc</keyword>
<dbReference type="InterPro" id="IPR035437">
    <property type="entry name" value="SNase_OB-fold_sf"/>
</dbReference>
<dbReference type="CDD" id="cd20379">
    <property type="entry name" value="Tudor_dTUD-like"/>
    <property type="match status" value="1"/>
</dbReference>
<feature type="domain" description="RRM" evidence="9">
    <location>
        <begin position="558"/>
        <end position="640"/>
    </location>
</feature>
<comment type="subcellular location">
    <subcellularLocation>
        <location evidence="1">Nucleus</location>
    </subcellularLocation>
</comment>
<dbReference type="GO" id="GO:0008270">
    <property type="term" value="F:zinc ion binding"/>
    <property type="evidence" value="ECO:0007669"/>
    <property type="project" value="UniProtKB-KW"/>
</dbReference>
<sequence length="874" mass="101322">MEQFESIILKPADGPVVTDSVEPMAWITRLQDKEEEWENCEKLVENIKAIEEVEVGNNAIQFKLLITLGDEGNVLRKDNDYYMFQFYFKCLWLNCFMVYDTLNDLLQHMRSHIEQLLVQNQIEKSNIICPINGCSKVLATEHHLYRHLYMHNYHIRRQWTGLNVIFSRDDVANIPHCGFRTSMELIYDGSAMVCGWANCSTLWDDIDLYCNHVDDHIDSFHIVERDQRYQLNCNWQGCKMHFKNKASLRVHCRHHSGDKTAACPYCGVFFANNSKLIDHMLRKNQIGNFFPEEVKNCYIENEEFRTNYSCQLCQKQFGTQRLLREHCRRHVMNHKCKYCTVTVDSPSALKRHVAAVHAKCRLKHKNCLNYKVLQMHFAGGYVLQAEVLMNEIKIFSFSQKADVDRHMVVHSNELAHKCGHCGERFRWKKQLTAHIRKHDKVYMPYTHLCHLCDAKYANGFGLSRHLIRKHKCSIPRGFTRFQYKKCKDGYARLQTKRCLSRSLAMNLGCYAGKNCSKSIFEIRVMQFHGERRATATADYGKWKPSDLQLPHMSTSEDRTLYVQNIPETWDKWKLLNIFRRFGRIDNIKILKKHEDSLACAFVYMMTVADANSVITATANNDGEIQLPELSKPLKIELVKPIAKFLHWPMLFYVITETHECETENLIITNRDLDSNLVAHFKRAAQVTYVVENELLVAAPNKPDQVPLRCRVLEELDDKKIRIYALDLGQTLVVQMSDLKVISDYLASIPARAVPCMLYGITNPTSTFAQNASCLLESIDHLIILVVSFQGAVALVRAFSLNGSSEIAKILANKDLCDYKPPSKRKTYSRETLLFLREKQVQLFGQKLSIADLNREVAEAILLETDGMKTKWLRN</sequence>